<dbReference type="AlphaFoldDB" id="A0A8K0MRS9"/>
<accession>A0A8K0MRS9</accession>
<feature type="domain" description="UspA" evidence="1">
    <location>
        <begin position="7"/>
        <end position="154"/>
    </location>
</feature>
<dbReference type="OrthoDB" id="843225at2759"/>
<name>A0A8K0MRS9_9ROSA</name>
<dbReference type="InterPro" id="IPR014729">
    <property type="entry name" value="Rossmann-like_a/b/a_fold"/>
</dbReference>
<dbReference type="CDD" id="cd23659">
    <property type="entry name" value="USP_At3g01520-like"/>
    <property type="match status" value="1"/>
</dbReference>
<dbReference type="Proteomes" id="UP000796880">
    <property type="component" value="Unassembled WGS sequence"/>
</dbReference>
<dbReference type="Gene3D" id="3.40.50.620">
    <property type="entry name" value="HUPs"/>
    <property type="match status" value="1"/>
</dbReference>
<evidence type="ECO:0000313" key="2">
    <source>
        <dbReference type="EMBL" id="KAF3456232.1"/>
    </source>
</evidence>
<proteinExistence type="predicted"/>
<reference evidence="2" key="1">
    <citation type="submission" date="2020-03" db="EMBL/GenBank/DDBJ databases">
        <title>A high-quality chromosome-level genome assembly of a woody plant with both climbing and erect habits, Rhamnella rubrinervis.</title>
        <authorList>
            <person name="Lu Z."/>
            <person name="Yang Y."/>
            <person name="Zhu X."/>
            <person name="Sun Y."/>
        </authorList>
    </citation>
    <scope>NUCLEOTIDE SEQUENCE</scope>
    <source>
        <strain evidence="2">BYM</strain>
        <tissue evidence="2">Leaf</tissue>
    </source>
</reference>
<gene>
    <name evidence="2" type="ORF">FNV43_RR00882</name>
</gene>
<dbReference type="SUPFAM" id="SSF52402">
    <property type="entry name" value="Adenine nucleotide alpha hydrolases-like"/>
    <property type="match status" value="1"/>
</dbReference>
<organism evidence="2 3">
    <name type="scientific">Rhamnella rubrinervis</name>
    <dbReference type="NCBI Taxonomy" id="2594499"/>
    <lineage>
        <taxon>Eukaryota</taxon>
        <taxon>Viridiplantae</taxon>
        <taxon>Streptophyta</taxon>
        <taxon>Embryophyta</taxon>
        <taxon>Tracheophyta</taxon>
        <taxon>Spermatophyta</taxon>
        <taxon>Magnoliopsida</taxon>
        <taxon>eudicotyledons</taxon>
        <taxon>Gunneridae</taxon>
        <taxon>Pentapetalae</taxon>
        <taxon>rosids</taxon>
        <taxon>fabids</taxon>
        <taxon>Rosales</taxon>
        <taxon>Rhamnaceae</taxon>
        <taxon>rhamnoid group</taxon>
        <taxon>Rhamneae</taxon>
        <taxon>Rhamnella</taxon>
    </lineage>
</organism>
<sequence length="158" mass="17259">MAEKPVMVIAVDESEHSFYALEWTLDHFFAKSGPDHHPFSVVLVHARRIAASVIGVSGPGSGKFITVLETDIKNEATKTVEKATEICNRKSVNEVRVEVNEGDPRDVICEVVDKYHASILVVGSHGYGAIKRAVLGSVSDYCAHQANCSVMIVKKPRI</sequence>
<dbReference type="PANTHER" id="PTHR46553">
    <property type="entry name" value="ADENINE NUCLEOTIDE ALPHA HYDROLASES-LIKE SUPERFAMILY PROTEIN"/>
    <property type="match status" value="1"/>
</dbReference>
<evidence type="ECO:0000259" key="1">
    <source>
        <dbReference type="Pfam" id="PF00582"/>
    </source>
</evidence>
<comment type="caution">
    <text evidence="2">The sequence shown here is derived from an EMBL/GenBank/DDBJ whole genome shotgun (WGS) entry which is preliminary data.</text>
</comment>
<evidence type="ECO:0000313" key="3">
    <source>
        <dbReference type="Proteomes" id="UP000796880"/>
    </source>
</evidence>
<dbReference type="InterPro" id="IPR006015">
    <property type="entry name" value="Universal_stress_UspA"/>
</dbReference>
<keyword evidence="3" id="KW-1185">Reference proteome</keyword>
<dbReference type="InterPro" id="IPR006016">
    <property type="entry name" value="UspA"/>
</dbReference>
<dbReference type="PANTHER" id="PTHR46553:SF3">
    <property type="entry name" value="ADENINE NUCLEOTIDE ALPHA HYDROLASES-LIKE SUPERFAMILY PROTEIN"/>
    <property type="match status" value="1"/>
</dbReference>
<dbReference type="Pfam" id="PF00582">
    <property type="entry name" value="Usp"/>
    <property type="match status" value="1"/>
</dbReference>
<dbReference type="EMBL" id="VOIH02000001">
    <property type="protein sequence ID" value="KAF3456232.1"/>
    <property type="molecule type" value="Genomic_DNA"/>
</dbReference>
<protein>
    <recommendedName>
        <fullName evidence="1">UspA domain-containing protein</fullName>
    </recommendedName>
</protein>
<dbReference type="PRINTS" id="PR01438">
    <property type="entry name" value="UNVRSLSTRESS"/>
</dbReference>